<proteinExistence type="predicted"/>
<evidence type="ECO:0000256" key="4">
    <source>
        <dbReference type="ARBA" id="ARBA00022839"/>
    </source>
</evidence>
<evidence type="ECO:0000256" key="3">
    <source>
        <dbReference type="ARBA" id="ARBA00022801"/>
    </source>
</evidence>
<dbReference type="Gene3D" id="3.30.420.10">
    <property type="entry name" value="Ribonuclease H-like superfamily/Ribonuclease H"/>
    <property type="match status" value="1"/>
</dbReference>
<name>A0A418XIQ2_9PSED</name>
<keyword evidence="3" id="KW-0378">Hydrolase</keyword>
<dbReference type="RefSeq" id="WP_119952666.1">
    <property type="nucleotide sequence ID" value="NZ_QYUR01000002.1"/>
</dbReference>
<dbReference type="NCBIfam" id="TIGR00573">
    <property type="entry name" value="dnaq"/>
    <property type="match status" value="1"/>
</dbReference>
<dbReference type="EC" id="2.7.7.7" evidence="1"/>
<dbReference type="AlphaFoldDB" id="A0A418XIQ2"/>
<comment type="caution">
    <text evidence="7">The sequence shown here is derived from an EMBL/GenBank/DDBJ whole genome shotgun (WGS) entry which is preliminary data.</text>
</comment>
<evidence type="ECO:0000313" key="8">
    <source>
        <dbReference type="Proteomes" id="UP000284021"/>
    </source>
</evidence>
<organism evidence="7 8">
    <name type="scientific">Pseudomonas cavernicola</name>
    <dbReference type="NCBI Taxonomy" id="2320866"/>
    <lineage>
        <taxon>Bacteria</taxon>
        <taxon>Pseudomonadati</taxon>
        <taxon>Pseudomonadota</taxon>
        <taxon>Gammaproteobacteria</taxon>
        <taxon>Pseudomonadales</taxon>
        <taxon>Pseudomonadaceae</taxon>
        <taxon>Pseudomonas</taxon>
    </lineage>
</organism>
<keyword evidence="2" id="KW-0540">Nuclease</keyword>
<dbReference type="GO" id="GO:0005829">
    <property type="term" value="C:cytosol"/>
    <property type="evidence" value="ECO:0007669"/>
    <property type="project" value="TreeGrafter"/>
</dbReference>
<dbReference type="PANTHER" id="PTHR30231">
    <property type="entry name" value="DNA POLYMERASE III SUBUNIT EPSILON"/>
    <property type="match status" value="1"/>
</dbReference>
<dbReference type="OrthoDB" id="5497329at2"/>
<evidence type="ECO:0000313" key="7">
    <source>
        <dbReference type="EMBL" id="RJG12336.1"/>
    </source>
</evidence>
<dbReference type="GO" id="GO:0006260">
    <property type="term" value="P:DNA replication"/>
    <property type="evidence" value="ECO:0007669"/>
    <property type="project" value="InterPro"/>
</dbReference>
<protein>
    <recommendedName>
        <fullName evidence="1">DNA-directed DNA polymerase</fullName>
        <ecNumber evidence="1">2.7.7.7</ecNumber>
    </recommendedName>
</protein>
<keyword evidence="8" id="KW-1185">Reference proteome</keyword>
<gene>
    <name evidence="7" type="ORF">D3879_03290</name>
</gene>
<accession>A0A418XIQ2</accession>
<reference evidence="7 8" key="1">
    <citation type="submission" date="2018-09" db="EMBL/GenBank/DDBJ databases">
        <authorList>
            <person name="Zhu H."/>
        </authorList>
    </citation>
    <scope>NUCLEOTIDE SEQUENCE [LARGE SCALE GENOMIC DNA]</scope>
    <source>
        <strain evidence="7 8">K1S02-6</strain>
    </source>
</reference>
<dbReference type="GO" id="GO:0003677">
    <property type="term" value="F:DNA binding"/>
    <property type="evidence" value="ECO:0007669"/>
    <property type="project" value="InterPro"/>
</dbReference>
<dbReference type="EMBL" id="QYUR01000002">
    <property type="protein sequence ID" value="RJG12336.1"/>
    <property type="molecule type" value="Genomic_DNA"/>
</dbReference>
<feature type="domain" description="Exonuclease" evidence="6">
    <location>
        <begin position="41"/>
        <end position="211"/>
    </location>
</feature>
<keyword evidence="4 7" id="KW-0269">Exonuclease</keyword>
<dbReference type="InterPro" id="IPR013520">
    <property type="entry name" value="Ribonucl_H"/>
</dbReference>
<dbReference type="SUPFAM" id="SSF53098">
    <property type="entry name" value="Ribonuclease H-like"/>
    <property type="match status" value="1"/>
</dbReference>
<sequence length="236" mass="25864">MNAFSWLSRRSRPQPGSALAERRAQLATPTALNDRPLREQRFVVLDLETSGLNMSRDQVLSIGAVVIEDGAIDLGQQFECTLQRAAQKPSASVLIHGIAPSALAAGVEPADALLDFMEFVGDSPLLAFHAPFDQHMLARALKQDLGYRLRHAFFDVAALAPLLCPHAAIRHAGLDDWTQHFGLQVQQRHHASADALVTAELAMILFSRARQQGLDSPAKLADATARWRRRQQAPAI</sequence>
<dbReference type="Proteomes" id="UP000284021">
    <property type="component" value="Unassembled WGS sequence"/>
</dbReference>
<dbReference type="Pfam" id="PF00929">
    <property type="entry name" value="RNase_T"/>
    <property type="match status" value="1"/>
</dbReference>
<dbReference type="PANTHER" id="PTHR30231:SF4">
    <property type="entry name" value="PROTEIN NEN2"/>
    <property type="match status" value="1"/>
</dbReference>
<evidence type="ECO:0000256" key="5">
    <source>
        <dbReference type="ARBA" id="ARBA00049244"/>
    </source>
</evidence>
<evidence type="ECO:0000256" key="1">
    <source>
        <dbReference type="ARBA" id="ARBA00012417"/>
    </source>
</evidence>
<dbReference type="SMART" id="SM00479">
    <property type="entry name" value="EXOIII"/>
    <property type="match status" value="1"/>
</dbReference>
<dbReference type="InterPro" id="IPR036397">
    <property type="entry name" value="RNaseH_sf"/>
</dbReference>
<dbReference type="InterPro" id="IPR006054">
    <property type="entry name" value="DnaQ"/>
</dbReference>
<comment type="catalytic activity">
    <reaction evidence="5">
        <text>DNA(n) + a 2'-deoxyribonucleoside 5'-triphosphate = DNA(n+1) + diphosphate</text>
        <dbReference type="Rhea" id="RHEA:22508"/>
        <dbReference type="Rhea" id="RHEA-COMP:17339"/>
        <dbReference type="Rhea" id="RHEA-COMP:17340"/>
        <dbReference type="ChEBI" id="CHEBI:33019"/>
        <dbReference type="ChEBI" id="CHEBI:61560"/>
        <dbReference type="ChEBI" id="CHEBI:173112"/>
        <dbReference type="EC" id="2.7.7.7"/>
    </reaction>
</comment>
<dbReference type="InterPro" id="IPR012337">
    <property type="entry name" value="RNaseH-like_sf"/>
</dbReference>
<evidence type="ECO:0000259" key="6">
    <source>
        <dbReference type="SMART" id="SM00479"/>
    </source>
</evidence>
<dbReference type="GO" id="GO:0003887">
    <property type="term" value="F:DNA-directed DNA polymerase activity"/>
    <property type="evidence" value="ECO:0007669"/>
    <property type="project" value="UniProtKB-EC"/>
</dbReference>
<dbReference type="CDD" id="cd06127">
    <property type="entry name" value="DEDDh"/>
    <property type="match status" value="1"/>
</dbReference>
<evidence type="ECO:0000256" key="2">
    <source>
        <dbReference type="ARBA" id="ARBA00022722"/>
    </source>
</evidence>
<dbReference type="GO" id="GO:0008408">
    <property type="term" value="F:3'-5' exonuclease activity"/>
    <property type="evidence" value="ECO:0007669"/>
    <property type="project" value="TreeGrafter"/>
</dbReference>